<dbReference type="Gene3D" id="3.30.1370.10">
    <property type="entry name" value="K Homology domain, type 1"/>
    <property type="match status" value="1"/>
</dbReference>
<dbReference type="InterPro" id="IPR036612">
    <property type="entry name" value="KH_dom_type_1_sf"/>
</dbReference>
<dbReference type="FunFam" id="3.30.1370.10:FF:000047">
    <property type="entry name" value="splicing factor-like protein 1"/>
    <property type="match status" value="1"/>
</dbReference>
<keyword evidence="8" id="KW-0508">mRNA splicing</keyword>
<feature type="compositionally biased region" description="Pro residues" evidence="11">
    <location>
        <begin position="713"/>
        <end position="722"/>
    </location>
</feature>
<dbReference type="Gene3D" id="3.30.70.330">
    <property type="match status" value="1"/>
</dbReference>
<protein>
    <submittedName>
        <fullName evidence="13">Splicing factor-like protein</fullName>
    </submittedName>
</protein>
<dbReference type="EMBL" id="JABWDY010013057">
    <property type="protein sequence ID" value="KAF5198615.1"/>
    <property type="molecule type" value="Genomic_DNA"/>
</dbReference>
<evidence type="ECO:0000256" key="5">
    <source>
        <dbReference type="ARBA" id="ARBA00022771"/>
    </source>
</evidence>
<evidence type="ECO:0000259" key="12">
    <source>
        <dbReference type="PROSITE" id="PS50102"/>
    </source>
</evidence>
<feature type="compositionally biased region" description="Polar residues" evidence="11">
    <location>
        <begin position="692"/>
        <end position="706"/>
    </location>
</feature>
<feature type="compositionally biased region" description="Polar residues" evidence="11">
    <location>
        <begin position="447"/>
        <end position="479"/>
    </location>
</feature>
<feature type="compositionally biased region" description="Polar residues" evidence="11">
    <location>
        <begin position="1"/>
        <end position="16"/>
    </location>
</feature>
<dbReference type="PANTHER" id="PTHR11208:SF45">
    <property type="entry name" value="SPLICING FACTOR 1"/>
    <property type="match status" value="1"/>
</dbReference>
<keyword evidence="7 10" id="KW-0694">RNA-binding</keyword>
<evidence type="ECO:0000256" key="2">
    <source>
        <dbReference type="ARBA" id="ARBA00010382"/>
    </source>
</evidence>
<feature type="compositionally biased region" description="Polar residues" evidence="11">
    <location>
        <begin position="743"/>
        <end position="756"/>
    </location>
</feature>
<dbReference type="InterPro" id="IPR036875">
    <property type="entry name" value="Znf_CCHC_sf"/>
</dbReference>
<evidence type="ECO:0000256" key="6">
    <source>
        <dbReference type="ARBA" id="ARBA00022833"/>
    </source>
</evidence>
<dbReference type="AlphaFoldDB" id="A0A7J6WQ70"/>
<evidence type="ECO:0000313" key="13">
    <source>
        <dbReference type="EMBL" id="KAF5198615.1"/>
    </source>
</evidence>
<dbReference type="PROSITE" id="PS50102">
    <property type="entry name" value="RRM"/>
    <property type="match status" value="1"/>
</dbReference>
<keyword evidence="14" id="KW-1185">Reference proteome</keyword>
<dbReference type="InterPro" id="IPR001878">
    <property type="entry name" value="Znf_CCHC"/>
</dbReference>
<dbReference type="InterPro" id="IPR055256">
    <property type="entry name" value="KH_1_KHDC4/BBP-like"/>
</dbReference>
<dbReference type="Gene3D" id="4.10.60.10">
    <property type="entry name" value="Zinc finger, CCHC-type"/>
    <property type="match status" value="1"/>
</dbReference>
<feature type="compositionally biased region" description="Low complexity" evidence="11">
    <location>
        <begin position="671"/>
        <end position="684"/>
    </location>
</feature>
<reference evidence="13 14" key="1">
    <citation type="submission" date="2020-06" db="EMBL/GenBank/DDBJ databases">
        <title>Transcriptomic and genomic resources for Thalictrum thalictroides and T. hernandezii: Facilitating candidate gene discovery in an emerging model plant lineage.</title>
        <authorList>
            <person name="Arias T."/>
            <person name="Riano-Pachon D.M."/>
            <person name="Di Stilio V.S."/>
        </authorList>
    </citation>
    <scope>NUCLEOTIDE SEQUENCE [LARGE SCALE GENOMIC DNA]</scope>
    <source>
        <strain evidence="14">cv. WT478/WT964</strain>
        <tissue evidence="13">Leaves</tissue>
    </source>
</reference>
<feature type="region of interest" description="Disordered" evidence="11">
    <location>
        <begin position="741"/>
        <end position="807"/>
    </location>
</feature>
<dbReference type="OrthoDB" id="10021397at2759"/>
<dbReference type="GO" id="GO:0048024">
    <property type="term" value="P:regulation of mRNA splicing, via spliceosome"/>
    <property type="evidence" value="ECO:0007669"/>
    <property type="project" value="TreeGrafter"/>
</dbReference>
<dbReference type="SMART" id="SM00343">
    <property type="entry name" value="ZnF_C2HC"/>
    <property type="match status" value="2"/>
</dbReference>
<dbReference type="GO" id="GO:0005634">
    <property type="term" value="C:nucleus"/>
    <property type="evidence" value="ECO:0007669"/>
    <property type="project" value="UniProtKB-SubCell"/>
</dbReference>
<dbReference type="PANTHER" id="PTHR11208">
    <property type="entry name" value="RNA-BINDING PROTEIN RELATED"/>
    <property type="match status" value="1"/>
</dbReference>
<dbReference type="GO" id="GO:0008270">
    <property type="term" value="F:zinc ion binding"/>
    <property type="evidence" value="ECO:0007669"/>
    <property type="project" value="UniProtKB-KW"/>
</dbReference>
<dbReference type="GO" id="GO:0006397">
    <property type="term" value="P:mRNA processing"/>
    <property type="evidence" value="ECO:0007669"/>
    <property type="project" value="UniProtKB-KW"/>
</dbReference>
<dbReference type="SMART" id="SM00360">
    <property type="entry name" value="RRM"/>
    <property type="match status" value="1"/>
</dbReference>
<evidence type="ECO:0000256" key="4">
    <source>
        <dbReference type="ARBA" id="ARBA00022723"/>
    </source>
</evidence>
<evidence type="ECO:0000256" key="11">
    <source>
        <dbReference type="SAM" id="MobiDB-lite"/>
    </source>
</evidence>
<feature type="domain" description="RRM" evidence="12">
    <location>
        <begin position="491"/>
        <end position="569"/>
    </location>
</feature>
<keyword evidence="9" id="KW-0539">Nucleus</keyword>
<dbReference type="InterPro" id="IPR035979">
    <property type="entry name" value="RBD_domain_sf"/>
</dbReference>
<dbReference type="InterPro" id="IPR004087">
    <property type="entry name" value="KH_dom"/>
</dbReference>
<dbReference type="InterPro" id="IPR047086">
    <property type="entry name" value="SF1-HH_sf"/>
</dbReference>
<dbReference type="SMART" id="SM00322">
    <property type="entry name" value="KH"/>
    <property type="match status" value="1"/>
</dbReference>
<evidence type="ECO:0000313" key="14">
    <source>
        <dbReference type="Proteomes" id="UP000554482"/>
    </source>
</evidence>
<feature type="region of interest" description="Disordered" evidence="11">
    <location>
        <begin position="643"/>
        <end position="724"/>
    </location>
</feature>
<dbReference type="Pfam" id="PF16275">
    <property type="entry name" value="SF1-HH"/>
    <property type="match status" value="1"/>
</dbReference>
<feature type="region of interest" description="Disordered" evidence="11">
    <location>
        <begin position="447"/>
        <end position="481"/>
    </location>
</feature>
<comment type="similarity">
    <text evidence="2">Belongs to the BBP/SF1 family.</text>
</comment>
<dbReference type="InterPro" id="IPR032570">
    <property type="entry name" value="SF1-HH"/>
</dbReference>
<feature type="compositionally biased region" description="Basic and acidic residues" evidence="11">
    <location>
        <begin position="798"/>
        <end position="807"/>
    </location>
</feature>
<comment type="caution">
    <text evidence="13">The sequence shown here is derived from an EMBL/GenBank/DDBJ whole genome shotgun (WGS) entry which is preliminary data.</text>
</comment>
<dbReference type="FunFam" id="4.10.60.10:FF:000011">
    <property type="entry name" value="splicing factor 1"/>
    <property type="match status" value="1"/>
</dbReference>
<feature type="region of interest" description="Disordered" evidence="11">
    <location>
        <begin position="1"/>
        <end position="148"/>
    </location>
</feature>
<evidence type="ECO:0000256" key="1">
    <source>
        <dbReference type="ARBA" id="ARBA00004123"/>
    </source>
</evidence>
<keyword evidence="5" id="KW-0863">Zinc-finger</keyword>
<dbReference type="Pfam" id="PF22675">
    <property type="entry name" value="KH-I_KHDC4-BBP"/>
    <property type="match status" value="1"/>
</dbReference>
<feature type="compositionally biased region" description="Polar residues" evidence="11">
    <location>
        <begin position="763"/>
        <end position="773"/>
    </location>
</feature>
<dbReference type="PROSITE" id="PS50084">
    <property type="entry name" value="KH_TYPE_1"/>
    <property type="match status" value="1"/>
</dbReference>
<feature type="compositionally biased region" description="Polar residues" evidence="11">
    <location>
        <begin position="123"/>
        <end position="133"/>
    </location>
</feature>
<dbReference type="Pfam" id="PF00076">
    <property type="entry name" value="RRM_1"/>
    <property type="match status" value="1"/>
</dbReference>
<dbReference type="CDD" id="cd02395">
    <property type="entry name" value="KH-I_BBP"/>
    <property type="match status" value="1"/>
</dbReference>
<name>A0A7J6WQ70_THATH</name>
<dbReference type="Gene3D" id="6.10.140.1790">
    <property type="match status" value="1"/>
</dbReference>
<accession>A0A7J6WQ70</accession>
<evidence type="ECO:0000256" key="8">
    <source>
        <dbReference type="ARBA" id="ARBA00023187"/>
    </source>
</evidence>
<evidence type="ECO:0000256" key="3">
    <source>
        <dbReference type="ARBA" id="ARBA00022664"/>
    </source>
</evidence>
<comment type="subcellular location">
    <subcellularLocation>
        <location evidence="1">Nucleus</location>
    </subcellularLocation>
</comment>
<evidence type="ECO:0000256" key="9">
    <source>
        <dbReference type="ARBA" id="ARBA00023242"/>
    </source>
</evidence>
<dbReference type="GO" id="GO:0003729">
    <property type="term" value="F:mRNA binding"/>
    <property type="evidence" value="ECO:0007669"/>
    <property type="project" value="TreeGrafter"/>
</dbReference>
<feature type="compositionally biased region" description="Pro residues" evidence="11">
    <location>
        <begin position="30"/>
        <end position="39"/>
    </location>
</feature>
<dbReference type="SUPFAM" id="SSF54791">
    <property type="entry name" value="Eukaryotic type KH-domain (KH-domain type I)"/>
    <property type="match status" value="1"/>
</dbReference>
<dbReference type="GO" id="GO:0008380">
    <property type="term" value="P:RNA splicing"/>
    <property type="evidence" value="ECO:0007669"/>
    <property type="project" value="UniProtKB-KW"/>
</dbReference>
<dbReference type="InterPro" id="IPR045071">
    <property type="entry name" value="BBP-like"/>
</dbReference>
<dbReference type="SUPFAM" id="SSF54928">
    <property type="entry name" value="RNA-binding domain, RBD"/>
    <property type="match status" value="1"/>
</dbReference>
<evidence type="ECO:0000256" key="10">
    <source>
        <dbReference type="PROSITE-ProRule" id="PRU00176"/>
    </source>
</evidence>
<evidence type="ECO:0000256" key="7">
    <source>
        <dbReference type="ARBA" id="ARBA00022884"/>
    </source>
</evidence>
<feature type="compositionally biased region" description="Polar residues" evidence="11">
    <location>
        <begin position="78"/>
        <end position="94"/>
    </location>
</feature>
<dbReference type="Proteomes" id="UP000554482">
    <property type="component" value="Unassembled WGS sequence"/>
</dbReference>
<proteinExistence type="inferred from homology"/>
<feature type="compositionally biased region" description="Polar residues" evidence="11">
    <location>
        <begin position="62"/>
        <end position="71"/>
    </location>
</feature>
<organism evidence="13 14">
    <name type="scientific">Thalictrum thalictroides</name>
    <name type="common">Rue-anemone</name>
    <name type="synonym">Anemone thalictroides</name>
    <dbReference type="NCBI Taxonomy" id="46969"/>
    <lineage>
        <taxon>Eukaryota</taxon>
        <taxon>Viridiplantae</taxon>
        <taxon>Streptophyta</taxon>
        <taxon>Embryophyta</taxon>
        <taxon>Tracheophyta</taxon>
        <taxon>Spermatophyta</taxon>
        <taxon>Magnoliopsida</taxon>
        <taxon>Ranunculales</taxon>
        <taxon>Ranunculaceae</taxon>
        <taxon>Thalictroideae</taxon>
        <taxon>Thalictrum</taxon>
    </lineage>
</organism>
<keyword evidence="4" id="KW-0479">Metal-binding</keyword>
<dbReference type="InterPro" id="IPR012677">
    <property type="entry name" value="Nucleotide-bd_a/b_plait_sf"/>
</dbReference>
<keyword evidence="6" id="KW-0862">Zinc</keyword>
<sequence length="807" mass="87102">MESLHNLASSYQDYPSPSTPAPETLVAPDQNPPPPPPPETLASINQTTEPLEKPQFKPETSPPSSNCNENGNGIIVQMQGTSNPLLSSIGTQSGTEKDYSGGEEETTSRQKRRSRWDPPAESDNANGNSTGDSGTRKRKSRWADDEPKPVLQLPDFMKEITGVTDPEVQALNLRLFEITRLLQSGLPLDDRPEGNRSPSPEPIYDNLGIRINTREYRAREKLNKERVDIISQLVKKNPSFKPPADYRPPKLHKKLYIPMKEYPGYNFIGLIIGPRGNTQKRMEKETGAKIVIRGKGSIKEGRLQQKRDLKPDPAENEDLHVLVEAETQEALDAAAGMVEKLLQPVDEVLNEHKRQQLRELAALNGTIRDDEYCRLCGEQGHRQFACPARTTTFKSDVLCKICGDGGHPTIDCPMKGSTGKKMDDEYQNFLAELGGSAPESLTKQSNPLAILGSNNSGSTPPWASSNNAAGLGSTTQPSLSVVKPGKEYDDTNLYIGYLPPTFDDDGLIQLFSSFGDIVMAKVIKDRVTGLSKGYGFVKFSDVTQANQAIASMNGFRLEGRMIAVRVAGKPPQPAIPPGPPAQSMTYSGSNPHPVGYPSQQFTPGGPVGNAPAGGYMSNPVPWGPPVPPPPPYSPYAPPPPGSTIYTTVHGQPIPPYNVQYPQSIEANPPGVTSQSVSSSETQQTLPPGVSSHDATSSSQSMNSNIYVGSLPPNGQPAYPPPSSFGYPSYYAVPPPLSQAVVDHSQSMASAPWASNQPMPPSLSQPTEGHSQSMAGVPWALNQAAPPPSSAEQTTYGTESEKFLAETK</sequence>
<dbReference type="SUPFAM" id="SSF57756">
    <property type="entry name" value="Retrovirus zinc finger-like domains"/>
    <property type="match status" value="1"/>
</dbReference>
<gene>
    <name evidence="13" type="ORF">FRX31_011789</name>
</gene>
<dbReference type="InterPro" id="IPR000504">
    <property type="entry name" value="RRM_dom"/>
</dbReference>
<keyword evidence="3" id="KW-0507">mRNA processing</keyword>